<dbReference type="GO" id="GO:0016491">
    <property type="term" value="F:oxidoreductase activity"/>
    <property type="evidence" value="ECO:0007669"/>
    <property type="project" value="UniProtKB-KW"/>
</dbReference>
<accession>A0A841EMD5</accession>
<evidence type="ECO:0000256" key="1">
    <source>
        <dbReference type="ARBA" id="ARBA00006484"/>
    </source>
</evidence>
<keyword evidence="5" id="KW-1185">Reference proteome</keyword>
<gene>
    <name evidence="4" type="ORF">HNP25_001231</name>
</gene>
<evidence type="ECO:0000256" key="2">
    <source>
        <dbReference type="ARBA" id="ARBA00023002"/>
    </source>
</evidence>
<evidence type="ECO:0000313" key="5">
    <source>
        <dbReference type="Proteomes" id="UP000524404"/>
    </source>
</evidence>
<dbReference type="CDD" id="cd05374">
    <property type="entry name" value="17beta-HSD-like_SDR_c"/>
    <property type="match status" value="1"/>
</dbReference>
<dbReference type="InterPro" id="IPR002347">
    <property type="entry name" value="SDR_fam"/>
</dbReference>
<dbReference type="PRINTS" id="PR00080">
    <property type="entry name" value="SDRFAMILY"/>
</dbReference>
<proteinExistence type="inferred from homology"/>
<dbReference type="InterPro" id="IPR051911">
    <property type="entry name" value="SDR_oxidoreductase"/>
</dbReference>
<protein>
    <submittedName>
        <fullName evidence="4">NADP-dependent 3-hydroxy acid dehydrogenase YdfG</fullName>
    </submittedName>
</protein>
<organism evidence="4 5">
    <name type="scientific">Arcicella rosea</name>
    <dbReference type="NCBI Taxonomy" id="502909"/>
    <lineage>
        <taxon>Bacteria</taxon>
        <taxon>Pseudomonadati</taxon>
        <taxon>Bacteroidota</taxon>
        <taxon>Cytophagia</taxon>
        <taxon>Cytophagales</taxon>
        <taxon>Flectobacillaceae</taxon>
        <taxon>Arcicella</taxon>
    </lineage>
</organism>
<dbReference type="PANTHER" id="PTHR43976">
    <property type="entry name" value="SHORT CHAIN DEHYDROGENASE"/>
    <property type="match status" value="1"/>
</dbReference>
<dbReference type="Gene3D" id="3.40.50.720">
    <property type="entry name" value="NAD(P)-binding Rossmann-like Domain"/>
    <property type="match status" value="1"/>
</dbReference>
<dbReference type="PANTHER" id="PTHR43976:SF16">
    <property type="entry name" value="SHORT-CHAIN DEHYDROGENASE_REDUCTASE FAMILY PROTEIN"/>
    <property type="match status" value="1"/>
</dbReference>
<keyword evidence="2" id="KW-0560">Oxidoreductase</keyword>
<evidence type="ECO:0000256" key="3">
    <source>
        <dbReference type="RuleBase" id="RU000363"/>
    </source>
</evidence>
<dbReference type="AlphaFoldDB" id="A0A841EMD5"/>
<sequence>MENKVWLITGTSKGFGKIWAEAALQRGDKVVATARNIDSLADLVTKYGDAVLPISLDVDNREACFAAVQQAQEHFGKIDVLISNAGFGHFGCIEEISETEARAQFETNVFGSLWMIQAVLPMMRTQQNGHIMQVSSIGGVTTFPTLGIYHASKWAVEGLCDSLAQEVAGFGIKVTLIEPAGYATEWGTASAKQSKAIEAYNGVKAALYQAFSGVPQGNPDNTASAILTLADAENPPLRLFLGAVPLHVIEPVYAKRLADWKAWQPVAEKAQ</sequence>
<dbReference type="NCBIfam" id="NF006114">
    <property type="entry name" value="PRK08263.1"/>
    <property type="match status" value="1"/>
</dbReference>
<name>A0A841EMD5_9BACT</name>
<comment type="caution">
    <text evidence="4">The sequence shown here is derived from an EMBL/GenBank/DDBJ whole genome shotgun (WGS) entry which is preliminary data.</text>
</comment>
<dbReference type="Pfam" id="PF00106">
    <property type="entry name" value="adh_short"/>
    <property type="match status" value="1"/>
</dbReference>
<evidence type="ECO:0000313" key="4">
    <source>
        <dbReference type="EMBL" id="MBB6002579.1"/>
    </source>
</evidence>
<dbReference type="EMBL" id="JACHKT010000006">
    <property type="protein sequence ID" value="MBB6002579.1"/>
    <property type="molecule type" value="Genomic_DNA"/>
</dbReference>
<dbReference type="PRINTS" id="PR00081">
    <property type="entry name" value="GDHRDH"/>
</dbReference>
<dbReference type="RefSeq" id="WP_184131842.1">
    <property type="nucleotide sequence ID" value="NZ_JACHKT010000006.1"/>
</dbReference>
<dbReference type="InterPro" id="IPR036291">
    <property type="entry name" value="NAD(P)-bd_dom_sf"/>
</dbReference>
<dbReference type="SUPFAM" id="SSF51735">
    <property type="entry name" value="NAD(P)-binding Rossmann-fold domains"/>
    <property type="match status" value="1"/>
</dbReference>
<comment type="similarity">
    <text evidence="1 3">Belongs to the short-chain dehydrogenases/reductases (SDR) family.</text>
</comment>
<dbReference type="Proteomes" id="UP000524404">
    <property type="component" value="Unassembled WGS sequence"/>
</dbReference>
<reference evidence="4 5" key="1">
    <citation type="submission" date="2020-08" db="EMBL/GenBank/DDBJ databases">
        <title>Functional genomics of gut bacteria from endangered species of beetles.</title>
        <authorList>
            <person name="Carlos-Shanley C."/>
        </authorList>
    </citation>
    <scope>NUCLEOTIDE SEQUENCE [LARGE SCALE GENOMIC DNA]</scope>
    <source>
        <strain evidence="4 5">S00070</strain>
    </source>
</reference>